<dbReference type="InterPro" id="IPR051678">
    <property type="entry name" value="AGP_Transferase"/>
</dbReference>
<dbReference type="Proteomes" id="UP001278766">
    <property type="component" value="Unassembled WGS sequence"/>
</dbReference>
<dbReference type="Pfam" id="PF01636">
    <property type="entry name" value="APH"/>
    <property type="match status" value="1"/>
</dbReference>
<accession>A0AAE0HA72</accession>
<gene>
    <name evidence="2" type="ORF">B0H64DRAFT_402909</name>
</gene>
<evidence type="ECO:0000259" key="1">
    <source>
        <dbReference type="Pfam" id="PF01636"/>
    </source>
</evidence>
<dbReference type="InterPro" id="IPR011009">
    <property type="entry name" value="Kinase-like_dom_sf"/>
</dbReference>
<dbReference type="InterPro" id="IPR002575">
    <property type="entry name" value="Aminoglycoside_PTrfase"/>
</dbReference>
<dbReference type="GeneID" id="87841207"/>
<evidence type="ECO:0000313" key="3">
    <source>
        <dbReference type="Proteomes" id="UP001278766"/>
    </source>
</evidence>
<keyword evidence="2" id="KW-0808">Transferase</keyword>
<keyword evidence="2" id="KW-0418">Kinase</keyword>
<organism evidence="2 3">
    <name type="scientific">Chaetomium fimeti</name>
    <dbReference type="NCBI Taxonomy" id="1854472"/>
    <lineage>
        <taxon>Eukaryota</taxon>
        <taxon>Fungi</taxon>
        <taxon>Dikarya</taxon>
        <taxon>Ascomycota</taxon>
        <taxon>Pezizomycotina</taxon>
        <taxon>Sordariomycetes</taxon>
        <taxon>Sordariomycetidae</taxon>
        <taxon>Sordariales</taxon>
        <taxon>Chaetomiaceae</taxon>
        <taxon>Chaetomium</taxon>
    </lineage>
</organism>
<name>A0AAE0HA72_9PEZI</name>
<reference evidence="2" key="2">
    <citation type="submission" date="2023-06" db="EMBL/GenBank/DDBJ databases">
        <authorList>
            <consortium name="Lawrence Berkeley National Laboratory"/>
            <person name="Haridas S."/>
            <person name="Hensen N."/>
            <person name="Bonometti L."/>
            <person name="Westerberg I."/>
            <person name="Brannstrom I.O."/>
            <person name="Guillou S."/>
            <person name="Cros-Aarteil S."/>
            <person name="Calhoun S."/>
            <person name="Kuo A."/>
            <person name="Mondo S."/>
            <person name="Pangilinan J."/>
            <person name="Riley R."/>
            <person name="Labutti K."/>
            <person name="Andreopoulos B."/>
            <person name="Lipzen A."/>
            <person name="Chen C."/>
            <person name="Yanf M."/>
            <person name="Daum C."/>
            <person name="Ng V."/>
            <person name="Clum A."/>
            <person name="Steindorff A."/>
            <person name="Ohm R."/>
            <person name="Martin F."/>
            <person name="Silar P."/>
            <person name="Natvig D."/>
            <person name="Lalanne C."/>
            <person name="Gautier V."/>
            <person name="Ament-Velasquez S.L."/>
            <person name="Kruys A."/>
            <person name="Hutchinson M.I."/>
            <person name="Powell A.J."/>
            <person name="Barry K."/>
            <person name="Miller A.N."/>
            <person name="Grigoriev I.V."/>
            <person name="Debuchy R."/>
            <person name="Gladieux P."/>
            <person name="Thoren M.H."/>
            <person name="Johannesson H."/>
        </authorList>
    </citation>
    <scope>NUCLEOTIDE SEQUENCE</scope>
    <source>
        <strain evidence="2">CBS 168.71</strain>
    </source>
</reference>
<proteinExistence type="predicted"/>
<sequence>MFCEMDPPIEVSVARANPWRWTLGSLIVCEKADDPGLKPGDTIADWRDGDSTFYLRKSLPHELLGNDTEADRIHVGGTSSAVWRLGNNVFCKVRAWCEGLELEANTMRFVEEKAPEIPIPELVHTWIDHDLNRTFLLTRRVEGQTLERAWPQLSALRRTQIADDIARFCVSLADNTSPRFETVTGYGVYEPRLMESAPKPHPTWKPRTLGPLSQEAMRAYMAKISTEPAPDIDPQFHFYHADLGPTNVMVSEDGDRVTGIIDWESGAYYPRFWVATKPVTAGAFYLECETDEPKLWGQLLGQALEAKGYQRLDAAFRRWDKSVS</sequence>
<protein>
    <submittedName>
        <fullName evidence="2">Kinase-like domain-containing protein</fullName>
    </submittedName>
</protein>
<dbReference type="PANTHER" id="PTHR21310:SF58">
    <property type="entry name" value="AMINOGLYCOSIDE PHOSPHOTRANSFERASE DOMAIN-CONTAINING PROTEIN"/>
    <property type="match status" value="1"/>
</dbReference>
<dbReference type="AlphaFoldDB" id="A0AAE0HA72"/>
<feature type="domain" description="Aminoglycoside phosphotransferase" evidence="1">
    <location>
        <begin position="96"/>
        <end position="270"/>
    </location>
</feature>
<dbReference type="CDD" id="cd05120">
    <property type="entry name" value="APH_ChoK_like"/>
    <property type="match status" value="1"/>
</dbReference>
<comment type="caution">
    <text evidence="2">The sequence shown here is derived from an EMBL/GenBank/DDBJ whole genome shotgun (WGS) entry which is preliminary data.</text>
</comment>
<dbReference type="SUPFAM" id="SSF56112">
    <property type="entry name" value="Protein kinase-like (PK-like)"/>
    <property type="match status" value="1"/>
</dbReference>
<reference evidence="2" key="1">
    <citation type="journal article" date="2023" name="Mol. Phylogenet. Evol.">
        <title>Genome-scale phylogeny and comparative genomics of the fungal order Sordariales.</title>
        <authorList>
            <person name="Hensen N."/>
            <person name="Bonometti L."/>
            <person name="Westerberg I."/>
            <person name="Brannstrom I.O."/>
            <person name="Guillou S."/>
            <person name="Cros-Aarteil S."/>
            <person name="Calhoun S."/>
            <person name="Haridas S."/>
            <person name="Kuo A."/>
            <person name="Mondo S."/>
            <person name="Pangilinan J."/>
            <person name="Riley R."/>
            <person name="LaButti K."/>
            <person name="Andreopoulos B."/>
            <person name="Lipzen A."/>
            <person name="Chen C."/>
            <person name="Yan M."/>
            <person name="Daum C."/>
            <person name="Ng V."/>
            <person name="Clum A."/>
            <person name="Steindorff A."/>
            <person name="Ohm R.A."/>
            <person name="Martin F."/>
            <person name="Silar P."/>
            <person name="Natvig D.O."/>
            <person name="Lalanne C."/>
            <person name="Gautier V."/>
            <person name="Ament-Velasquez S.L."/>
            <person name="Kruys A."/>
            <person name="Hutchinson M.I."/>
            <person name="Powell A.J."/>
            <person name="Barry K."/>
            <person name="Miller A.N."/>
            <person name="Grigoriev I.V."/>
            <person name="Debuchy R."/>
            <person name="Gladieux P."/>
            <person name="Hiltunen Thoren M."/>
            <person name="Johannesson H."/>
        </authorList>
    </citation>
    <scope>NUCLEOTIDE SEQUENCE</scope>
    <source>
        <strain evidence="2">CBS 168.71</strain>
    </source>
</reference>
<dbReference type="Gene3D" id="3.90.1200.10">
    <property type="match status" value="1"/>
</dbReference>
<dbReference type="GO" id="GO:0016301">
    <property type="term" value="F:kinase activity"/>
    <property type="evidence" value="ECO:0007669"/>
    <property type="project" value="UniProtKB-KW"/>
</dbReference>
<dbReference type="PANTHER" id="PTHR21310">
    <property type="entry name" value="AMINOGLYCOSIDE PHOSPHOTRANSFERASE-RELATED-RELATED"/>
    <property type="match status" value="1"/>
</dbReference>
<keyword evidence="3" id="KW-1185">Reference proteome</keyword>
<dbReference type="RefSeq" id="XP_062656351.1">
    <property type="nucleotide sequence ID" value="XM_062804259.1"/>
</dbReference>
<dbReference type="EMBL" id="JAUEPN010000006">
    <property type="protein sequence ID" value="KAK3292837.1"/>
    <property type="molecule type" value="Genomic_DNA"/>
</dbReference>
<evidence type="ECO:0000313" key="2">
    <source>
        <dbReference type="EMBL" id="KAK3292837.1"/>
    </source>
</evidence>